<dbReference type="EMBL" id="HBGK01047179">
    <property type="protein sequence ID" value="CAD9306909.1"/>
    <property type="molecule type" value="Transcribed_RNA"/>
</dbReference>
<evidence type="ECO:0000313" key="2">
    <source>
        <dbReference type="EMBL" id="CAD9306909.1"/>
    </source>
</evidence>
<feature type="transmembrane region" description="Helical" evidence="1">
    <location>
        <begin position="46"/>
        <end position="64"/>
    </location>
</feature>
<name>A0A7S1YJ88_9STRA</name>
<accession>A0A7S1YJ88</accession>
<keyword evidence="1" id="KW-0812">Transmembrane</keyword>
<keyword evidence="1" id="KW-1133">Transmembrane helix</keyword>
<gene>
    <name evidence="2" type="ORF">GOCE00092_LOCUS24780</name>
</gene>
<dbReference type="PANTHER" id="PTHR35791:SF1">
    <property type="entry name" value="UPF0754 MEMBRANE PROTEIN YHEB"/>
    <property type="match status" value="1"/>
</dbReference>
<feature type="transmembrane region" description="Helical" evidence="1">
    <location>
        <begin position="76"/>
        <end position="94"/>
    </location>
</feature>
<dbReference type="PANTHER" id="PTHR35791">
    <property type="entry name" value="UPF0754 MEMBRANE PROTEIN YHEB"/>
    <property type="match status" value="1"/>
</dbReference>
<evidence type="ECO:0008006" key="3">
    <source>
        <dbReference type="Google" id="ProtNLM"/>
    </source>
</evidence>
<sequence>MQRNTRSIFSLQNCVVDQMMLDRGKLGELFQTCGQKELDFLTNSGLWFGFLLGCIQMIVSLVWSKSIGENPWSLSIGGGIVGLATNWLALKWIFQPVEPIPLLGGRLGIQLQGMFLRRQPEVAKEFSNYFATEILTPHQLWNSILTDPTTKPAFTALVTTHLKEWVTKNKVLLKTVVGDGNDESSSSFQEHILPTLTELAIQKYVHKHVSVTYDYMEKTLGLQETLKERMECMSGRQFERVLHPIFEEDETTLILAGAALGFGAGLLQQGLDTGMVSYQLLQRWVLRGICSIRDSWKRIVVGGSTSTGGTGSSISRRS</sequence>
<proteinExistence type="predicted"/>
<reference evidence="2" key="1">
    <citation type="submission" date="2021-01" db="EMBL/GenBank/DDBJ databases">
        <authorList>
            <person name="Corre E."/>
            <person name="Pelletier E."/>
            <person name="Niang G."/>
            <person name="Scheremetjew M."/>
            <person name="Finn R."/>
            <person name="Kale V."/>
            <person name="Holt S."/>
            <person name="Cochrane G."/>
            <person name="Meng A."/>
            <person name="Brown T."/>
            <person name="Cohen L."/>
        </authorList>
    </citation>
    <scope>NUCLEOTIDE SEQUENCE</scope>
    <source>
        <strain evidence="2">CCMP 410</strain>
    </source>
</reference>
<dbReference type="AlphaFoldDB" id="A0A7S1YJ88"/>
<evidence type="ECO:0000256" key="1">
    <source>
        <dbReference type="SAM" id="Phobius"/>
    </source>
</evidence>
<keyword evidence="1" id="KW-0472">Membrane</keyword>
<protein>
    <recommendedName>
        <fullName evidence="3">DUF445 domain-containing protein</fullName>
    </recommendedName>
</protein>
<organism evidence="2">
    <name type="scientific">Grammatophora oceanica</name>
    <dbReference type="NCBI Taxonomy" id="210454"/>
    <lineage>
        <taxon>Eukaryota</taxon>
        <taxon>Sar</taxon>
        <taxon>Stramenopiles</taxon>
        <taxon>Ochrophyta</taxon>
        <taxon>Bacillariophyta</taxon>
        <taxon>Fragilariophyceae</taxon>
        <taxon>Fragilariophycidae</taxon>
        <taxon>Rhabdonematales</taxon>
        <taxon>Grammatophoraceae</taxon>
        <taxon>Grammatophora</taxon>
    </lineage>
</organism>